<keyword evidence="3" id="KW-1185">Reference proteome</keyword>
<reference evidence="2" key="2">
    <citation type="submission" date="2020-09" db="EMBL/GenBank/DDBJ databases">
        <authorList>
            <person name="Sun Q."/>
            <person name="Zhou Y."/>
        </authorList>
    </citation>
    <scope>NUCLEOTIDE SEQUENCE</scope>
    <source>
        <strain evidence="2">CGMCC 1.15095</strain>
    </source>
</reference>
<dbReference type="CDD" id="cd06587">
    <property type="entry name" value="VOC"/>
    <property type="match status" value="1"/>
</dbReference>
<dbReference type="SUPFAM" id="SSF54593">
    <property type="entry name" value="Glyoxalase/Bleomycin resistance protein/Dihydroxybiphenyl dioxygenase"/>
    <property type="match status" value="1"/>
</dbReference>
<evidence type="ECO:0000259" key="1">
    <source>
        <dbReference type="PROSITE" id="PS51819"/>
    </source>
</evidence>
<name>A0A916TUN0_9SPHN</name>
<proteinExistence type="predicted"/>
<dbReference type="Pfam" id="PF00903">
    <property type="entry name" value="Glyoxalase"/>
    <property type="match status" value="1"/>
</dbReference>
<dbReference type="PROSITE" id="PS51819">
    <property type="entry name" value="VOC"/>
    <property type="match status" value="1"/>
</dbReference>
<dbReference type="PANTHER" id="PTHR36113:SF3">
    <property type="entry name" value="SLL5075 PROTEIN"/>
    <property type="match status" value="1"/>
</dbReference>
<dbReference type="Proteomes" id="UP000608154">
    <property type="component" value="Unassembled WGS sequence"/>
</dbReference>
<dbReference type="InterPro" id="IPR004360">
    <property type="entry name" value="Glyas_Fos-R_dOase_dom"/>
</dbReference>
<accession>A0A916TUN0</accession>
<dbReference type="InterPro" id="IPR051332">
    <property type="entry name" value="Fosfomycin_Res_Enzymes"/>
</dbReference>
<reference evidence="2" key="1">
    <citation type="journal article" date="2014" name="Int. J. Syst. Evol. Microbiol.">
        <title>Complete genome sequence of Corynebacterium casei LMG S-19264T (=DSM 44701T), isolated from a smear-ripened cheese.</title>
        <authorList>
            <consortium name="US DOE Joint Genome Institute (JGI-PGF)"/>
            <person name="Walter F."/>
            <person name="Albersmeier A."/>
            <person name="Kalinowski J."/>
            <person name="Ruckert C."/>
        </authorList>
    </citation>
    <scope>NUCLEOTIDE SEQUENCE</scope>
    <source>
        <strain evidence="2">CGMCC 1.15095</strain>
    </source>
</reference>
<sequence length="160" mass="17961">MMRSGSPERPMWTHLAFQVSDLERSLSFYTDVAPLVVVQRRESEGNKIGWLSNDKQVETPFVLVLAQFGPELSQRFNFEPGKPLPTLAPFAHIGIELPSREEVDAISELGAERGILRSPASQRDETVGYACSIFDPDGNVVEFSYDQKVYSTIRELWGSP</sequence>
<organism evidence="2 3">
    <name type="scientific">Novosphingobium endophyticum</name>
    <dbReference type="NCBI Taxonomy" id="1955250"/>
    <lineage>
        <taxon>Bacteria</taxon>
        <taxon>Pseudomonadati</taxon>
        <taxon>Pseudomonadota</taxon>
        <taxon>Alphaproteobacteria</taxon>
        <taxon>Sphingomonadales</taxon>
        <taxon>Sphingomonadaceae</taxon>
        <taxon>Novosphingobium</taxon>
    </lineage>
</organism>
<dbReference type="AlphaFoldDB" id="A0A916TUN0"/>
<gene>
    <name evidence="2" type="ORF">GCM10011494_33050</name>
</gene>
<dbReference type="InterPro" id="IPR037523">
    <property type="entry name" value="VOC_core"/>
</dbReference>
<evidence type="ECO:0000313" key="2">
    <source>
        <dbReference type="EMBL" id="GGC11646.1"/>
    </source>
</evidence>
<dbReference type="PANTHER" id="PTHR36113">
    <property type="entry name" value="LYASE, PUTATIVE-RELATED-RELATED"/>
    <property type="match status" value="1"/>
</dbReference>
<feature type="domain" description="VOC" evidence="1">
    <location>
        <begin position="11"/>
        <end position="146"/>
    </location>
</feature>
<dbReference type="InterPro" id="IPR029068">
    <property type="entry name" value="Glyas_Bleomycin-R_OHBP_Dase"/>
</dbReference>
<protein>
    <recommendedName>
        <fullName evidence="1">VOC domain-containing protein</fullName>
    </recommendedName>
</protein>
<comment type="caution">
    <text evidence="2">The sequence shown here is derived from an EMBL/GenBank/DDBJ whole genome shotgun (WGS) entry which is preliminary data.</text>
</comment>
<dbReference type="EMBL" id="BMHK01000030">
    <property type="protein sequence ID" value="GGC11646.1"/>
    <property type="molecule type" value="Genomic_DNA"/>
</dbReference>
<evidence type="ECO:0000313" key="3">
    <source>
        <dbReference type="Proteomes" id="UP000608154"/>
    </source>
</evidence>
<dbReference type="Gene3D" id="3.10.180.10">
    <property type="entry name" value="2,3-Dihydroxybiphenyl 1,2-Dioxygenase, domain 1"/>
    <property type="match status" value="1"/>
</dbReference>